<feature type="region of interest" description="Disordered" evidence="1">
    <location>
        <begin position="1"/>
        <end position="27"/>
    </location>
</feature>
<name>A0ABR3NI20_9TELE</name>
<feature type="region of interest" description="Disordered" evidence="1">
    <location>
        <begin position="62"/>
        <end position="149"/>
    </location>
</feature>
<feature type="compositionally biased region" description="Polar residues" evidence="1">
    <location>
        <begin position="737"/>
        <end position="747"/>
    </location>
</feature>
<organism evidence="2 3">
    <name type="scientific">Cirrhinus molitorella</name>
    <name type="common">mud carp</name>
    <dbReference type="NCBI Taxonomy" id="172907"/>
    <lineage>
        <taxon>Eukaryota</taxon>
        <taxon>Metazoa</taxon>
        <taxon>Chordata</taxon>
        <taxon>Craniata</taxon>
        <taxon>Vertebrata</taxon>
        <taxon>Euteleostomi</taxon>
        <taxon>Actinopterygii</taxon>
        <taxon>Neopterygii</taxon>
        <taxon>Teleostei</taxon>
        <taxon>Ostariophysi</taxon>
        <taxon>Cypriniformes</taxon>
        <taxon>Cyprinidae</taxon>
        <taxon>Labeoninae</taxon>
        <taxon>Labeonini</taxon>
        <taxon>Cirrhinus</taxon>
    </lineage>
</organism>
<dbReference type="PANTHER" id="PTHR33480">
    <property type="entry name" value="SET DOMAIN-CONTAINING PROTEIN-RELATED"/>
    <property type="match status" value="1"/>
</dbReference>
<evidence type="ECO:0000313" key="3">
    <source>
        <dbReference type="Proteomes" id="UP001558613"/>
    </source>
</evidence>
<keyword evidence="3" id="KW-1185">Reference proteome</keyword>
<proteinExistence type="predicted"/>
<feature type="compositionally biased region" description="Polar residues" evidence="1">
    <location>
        <begin position="127"/>
        <end position="140"/>
    </location>
</feature>
<comment type="caution">
    <text evidence="2">The sequence shown here is derived from an EMBL/GenBank/DDBJ whole genome shotgun (WGS) entry which is preliminary data.</text>
</comment>
<protein>
    <submittedName>
        <fullName evidence="2">Uncharacterized protein</fullName>
    </submittedName>
</protein>
<evidence type="ECO:0000256" key="1">
    <source>
        <dbReference type="SAM" id="MobiDB-lite"/>
    </source>
</evidence>
<accession>A0ABR3NI20</accession>
<dbReference type="EMBL" id="JAYMGO010000004">
    <property type="protein sequence ID" value="KAL1276436.1"/>
    <property type="molecule type" value="Genomic_DNA"/>
</dbReference>
<gene>
    <name evidence="2" type="ORF">QQF64_036059</name>
</gene>
<reference evidence="2 3" key="1">
    <citation type="submission" date="2023-09" db="EMBL/GenBank/DDBJ databases">
        <authorList>
            <person name="Wang M."/>
        </authorList>
    </citation>
    <scope>NUCLEOTIDE SEQUENCE [LARGE SCALE GENOMIC DNA]</scope>
    <source>
        <strain evidence="2">GT-2023</strain>
        <tissue evidence="2">Liver</tissue>
    </source>
</reference>
<sequence>MRSVIRDDSDDLFENSSVNSKDDHTDIQDDVRQIHAPFAMSEQHFPCTTAYNRAKNTRARGKIDEYSDGSSEDELSVSEEEYIPDTSESSTSDSSMSFTASPKGKGKRLQTSPVQSSSAVNRIKKFSAQSSGDLGRSQNHGIPKVPDTSSILDSETSVVIPAIIKKRGGLRKYNKKQQCFFCDGAFTKISRHLERKHRNEVEVAKALSHPKGSKERRMQLEYLRNKGNFAYNSSVINTGAGHMIPRKLPKKNLNGESFMHCIYCKGLFLKKTLWRHVKVCKFKPGDEKPKPGKTRVQVLCGFAQPPPPGVTHGVWKLLNSMNQDQVALETRNDWCIIELGKHLYNKYGSRVKMHECIRQKMRELGRLLICPREISPLTCIKELIHPTNFMHTINAVKRVAGYNEETNVFEKASVAVKLGHSLNKIAMLIESHSTISGDVEAGKIANSFQQLYQSRWPEYISTTARRTMEEAKWNSPQLLPFTEDVKRLHIYLDEQEKTYRKLLSTQPSSQHWSKLAKVTLTQVMLFNRRREGEVSQMPLSAYISSNQSDTHPDITMALTELEKKLCQYFKRVEIRGKRGRKVPVLLTPSMQESIRLLTENRSRCGVPHENPFLFGRPSALTFFRGSNCIREFAVACGAKNPQTLTSTKLRKQIGTLSEVLNLSNTELDQLADFLGHDIRVHRQFYRLPEGTLQLAKISKIFLALEKGRLADFKGRNLDEINIDPEEEVTMDSDLEESTSSPKGSSWNAGFFLH</sequence>
<feature type="compositionally biased region" description="Acidic residues" evidence="1">
    <location>
        <begin position="726"/>
        <end position="736"/>
    </location>
</feature>
<dbReference type="PANTHER" id="PTHR33480:SF5">
    <property type="entry name" value="SI:DKEY-51D8.9"/>
    <property type="match status" value="1"/>
</dbReference>
<evidence type="ECO:0000313" key="2">
    <source>
        <dbReference type="EMBL" id="KAL1276436.1"/>
    </source>
</evidence>
<feature type="compositionally biased region" description="Acidic residues" evidence="1">
    <location>
        <begin position="66"/>
        <end position="83"/>
    </location>
</feature>
<feature type="compositionally biased region" description="Low complexity" evidence="1">
    <location>
        <begin position="86"/>
        <end position="101"/>
    </location>
</feature>
<feature type="region of interest" description="Disordered" evidence="1">
    <location>
        <begin position="726"/>
        <end position="753"/>
    </location>
</feature>
<dbReference type="Proteomes" id="UP001558613">
    <property type="component" value="Unassembled WGS sequence"/>
</dbReference>
<feature type="compositionally biased region" description="Polar residues" evidence="1">
    <location>
        <begin position="109"/>
        <end position="120"/>
    </location>
</feature>